<dbReference type="EMBL" id="KV060179">
    <property type="protein sequence ID" value="KZV06788.1"/>
    <property type="molecule type" value="Genomic_DNA"/>
</dbReference>
<organism evidence="1 2">
    <name type="scientific">Dorcoceras hygrometricum</name>
    <dbReference type="NCBI Taxonomy" id="472368"/>
    <lineage>
        <taxon>Eukaryota</taxon>
        <taxon>Viridiplantae</taxon>
        <taxon>Streptophyta</taxon>
        <taxon>Embryophyta</taxon>
        <taxon>Tracheophyta</taxon>
        <taxon>Spermatophyta</taxon>
        <taxon>Magnoliopsida</taxon>
        <taxon>eudicotyledons</taxon>
        <taxon>Gunneridae</taxon>
        <taxon>Pentapetalae</taxon>
        <taxon>asterids</taxon>
        <taxon>lamiids</taxon>
        <taxon>Lamiales</taxon>
        <taxon>Gesneriaceae</taxon>
        <taxon>Didymocarpoideae</taxon>
        <taxon>Trichosporeae</taxon>
        <taxon>Loxocarpinae</taxon>
        <taxon>Dorcoceras</taxon>
    </lineage>
</organism>
<name>A0A2Z6ZVC2_9LAMI</name>
<accession>A0A2Z6ZVC2</accession>
<proteinExistence type="predicted"/>
<reference evidence="1 2" key="1">
    <citation type="journal article" date="2015" name="Proc. Natl. Acad. Sci. U.S.A.">
        <title>The resurrection genome of Boea hygrometrica: A blueprint for survival of dehydration.</title>
        <authorList>
            <person name="Xiao L."/>
            <person name="Yang G."/>
            <person name="Zhang L."/>
            <person name="Yang X."/>
            <person name="Zhao S."/>
            <person name="Ji Z."/>
            <person name="Zhou Q."/>
            <person name="Hu M."/>
            <person name="Wang Y."/>
            <person name="Chen M."/>
            <person name="Xu Y."/>
            <person name="Jin H."/>
            <person name="Xiao X."/>
            <person name="Hu G."/>
            <person name="Bao F."/>
            <person name="Hu Y."/>
            <person name="Wan P."/>
            <person name="Li L."/>
            <person name="Deng X."/>
            <person name="Kuang T."/>
            <person name="Xiang C."/>
            <person name="Zhu J.K."/>
            <person name="Oliver M.J."/>
            <person name="He Y."/>
        </authorList>
    </citation>
    <scope>NUCLEOTIDE SEQUENCE [LARGE SCALE GENOMIC DNA]</scope>
    <source>
        <strain evidence="2">cv. XS01</strain>
    </source>
</reference>
<evidence type="ECO:0000313" key="2">
    <source>
        <dbReference type="Proteomes" id="UP000250235"/>
    </source>
</evidence>
<gene>
    <name evidence="1" type="ORF">F511_45730</name>
</gene>
<dbReference type="Proteomes" id="UP000250235">
    <property type="component" value="Unassembled WGS sequence"/>
</dbReference>
<sequence>MAQYQILARKLLGLPGTGPKQTLGVKNSVATQPRVRRTAAHRRLHSVHHTAARCARHRVQRLRTRAASYAHTARRWAAGAARHLTRQSRTVAGHRHCSCTQIQCPPRADTACYSVHRTHDVRTGAARREHVARGDAHGVACGGAR</sequence>
<protein>
    <submittedName>
        <fullName evidence="1">Ketoacyl-synt-domain-containing protein</fullName>
    </submittedName>
</protein>
<evidence type="ECO:0000313" key="1">
    <source>
        <dbReference type="EMBL" id="KZV06788.1"/>
    </source>
</evidence>
<dbReference type="AlphaFoldDB" id="A0A2Z6ZVC2"/>
<keyword evidence="2" id="KW-1185">Reference proteome</keyword>